<dbReference type="PANTHER" id="PTHR43133">
    <property type="entry name" value="RNA POLYMERASE ECF-TYPE SIGMA FACTO"/>
    <property type="match status" value="1"/>
</dbReference>
<accession>A0ABQ4BST2</accession>
<dbReference type="Proteomes" id="UP000624709">
    <property type="component" value="Unassembled WGS sequence"/>
</dbReference>
<dbReference type="InterPro" id="IPR036388">
    <property type="entry name" value="WH-like_DNA-bd_sf"/>
</dbReference>
<dbReference type="SUPFAM" id="SSF88659">
    <property type="entry name" value="Sigma3 and sigma4 domains of RNA polymerase sigma factors"/>
    <property type="match status" value="1"/>
</dbReference>
<dbReference type="Pfam" id="PF04542">
    <property type="entry name" value="Sigma70_r2"/>
    <property type="match status" value="1"/>
</dbReference>
<comment type="caution">
    <text evidence="7">The sequence shown here is derived from an EMBL/GenBank/DDBJ whole genome shotgun (WGS) entry which is preliminary data.</text>
</comment>
<name>A0ABQ4BST2_9ACTN</name>
<dbReference type="InterPro" id="IPR039425">
    <property type="entry name" value="RNA_pol_sigma-70-like"/>
</dbReference>
<reference evidence="7 8" key="1">
    <citation type="submission" date="2021-01" db="EMBL/GenBank/DDBJ databases">
        <title>Whole genome shotgun sequence of Actinoplanes palleronii NBRC 14916.</title>
        <authorList>
            <person name="Komaki H."/>
            <person name="Tamura T."/>
        </authorList>
    </citation>
    <scope>NUCLEOTIDE SEQUENCE [LARGE SCALE GENOMIC DNA]</scope>
    <source>
        <strain evidence="7 8">NBRC 14916</strain>
    </source>
</reference>
<keyword evidence="2" id="KW-0805">Transcription regulation</keyword>
<organism evidence="7 8">
    <name type="scientific">Actinoplanes palleronii</name>
    <dbReference type="NCBI Taxonomy" id="113570"/>
    <lineage>
        <taxon>Bacteria</taxon>
        <taxon>Bacillati</taxon>
        <taxon>Actinomycetota</taxon>
        <taxon>Actinomycetes</taxon>
        <taxon>Micromonosporales</taxon>
        <taxon>Micromonosporaceae</taxon>
        <taxon>Actinoplanes</taxon>
    </lineage>
</organism>
<dbReference type="CDD" id="cd06171">
    <property type="entry name" value="Sigma70_r4"/>
    <property type="match status" value="1"/>
</dbReference>
<proteinExistence type="inferred from homology"/>
<dbReference type="InterPro" id="IPR013249">
    <property type="entry name" value="RNA_pol_sigma70_r4_t2"/>
</dbReference>
<feature type="domain" description="RNA polymerase sigma-70 region 2" evidence="5">
    <location>
        <begin position="15"/>
        <end position="79"/>
    </location>
</feature>
<protein>
    <submittedName>
        <fullName evidence="7">Siderophore-interacting protein</fullName>
    </submittedName>
</protein>
<dbReference type="InterPro" id="IPR007627">
    <property type="entry name" value="RNA_pol_sigma70_r2"/>
</dbReference>
<gene>
    <name evidence="7" type="ORF">Apa02nite_098470</name>
</gene>
<dbReference type="Gene3D" id="1.10.10.10">
    <property type="entry name" value="Winged helix-like DNA-binding domain superfamily/Winged helix DNA-binding domain"/>
    <property type="match status" value="1"/>
</dbReference>
<keyword evidence="3" id="KW-0731">Sigma factor</keyword>
<dbReference type="Pfam" id="PF08281">
    <property type="entry name" value="Sigma70_r4_2"/>
    <property type="match status" value="1"/>
</dbReference>
<evidence type="ECO:0000256" key="2">
    <source>
        <dbReference type="ARBA" id="ARBA00023015"/>
    </source>
</evidence>
<evidence type="ECO:0000313" key="8">
    <source>
        <dbReference type="Proteomes" id="UP000624709"/>
    </source>
</evidence>
<evidence type="ECO:0000256" key="4">
    <source>
        <dbReference type="ARBA" id="ARBA00023163"/>
    </source>
</evidence>
<evidence type="ECO:0000256" key="1">
    <source>
        <dbReference type="ARBA" id="ARBA00010641"/>
    </source>
</evidence>
<dbReference type="Gene3D" id="1.10.1740.10">
    <property type="match status" value="1"/>
</dbReference>
<evidence type="ECO:0000259" key="6">
    <source>
        <dbReference type="Pfam" id="PF08281"/>
    </source>
</evidence>
<dbReference type="EMBL" id="BOMS01000187">
    <property type="protein sequence ID" value="GIE73739.1"/>
    <property type="molecule type" value="Genomic_DNA"/>
</dbReference>
<sequence>MKAPDVRGEAWFTDLYTTCHAPVTRYGMRRLSSVDSARELAQEVFVVAWRRRLDIPGHALPWLYGVARRLLANYYRTERATSAPQIDTAVADDVGLVNTVVDLRAAMATLTDNDQEVLRLIGWEELSLPEAAVVLGCSRATAAVRLHRARRRLSAAMTACGNPMNNPAAVPL</sequence>
<dbReference type="SUPFAM" id="SSF88946">
    <property type="entry name" value="Sigma2 domain of RNA polymerase sigma factors"/>
    <property type="match status" value="1"/>
</dbReference>
<comment type="similarity">
    <text evidence="1">Belongs to the sigma-70 factor family. ECF subfamily.</text>
</comment>
<dbReference type="InterPro" id="IPR014284">
    <property type="entry name" value="RNA_pol_sigma-70_dom"/>
</dbReference>
<dbReference type="NCBIfam" id="TIGR02937">
    <property type="entry name" value="sigma70-ECF"/>
    <property type="match status" value="1"/>
</dbReference>
<dbReference type="PANTHER" id="PTHR43133:SF25">
    <property type="entry name" value="RNA POLYMERASE SIGMA FACTOR RFAY-RELATED"/>
    <property type="match status" value="1"/>
</dbReference>
<keyword evidence="4" id="KW-0804">Transcription</keyword>
<dbReference type="InterPro" id="IPR013325">
    <property type="entry name" value="RNA_pol_sigma_r2"/>
</dbReference>
<evidence type="ECO:0000256" key="3">
    <source>
        <dbReference type="ARBA" id="ARBA00023082"/>
    </source>
</evidence>
<evidence type="ECO:0000259" key="5">
    <source>
        <dbReference type="Pfam" id="PF04542"/>
    </source>
</evidence>
<feature type="domain" description="RNA polymerase sigma factor 70 region 4 type 2" evidence="6">
    <location>
        <begin position="102"/>
        <end position="153"/>
    </location>
</feature>
<dbReference type="InterPro" id="IPR013324">
    <property type="entry name" value="RNA_pol_sigma_r3/r4-like"/>
</dbReference>
<evidence type="ECO:0000313" key="7">
    <source>
        <dbReference type="EMBL" id="GIE73739.1"/>
    </source>
</evidence>
<dbReference type="RefSeq" id="WP_203831290.1">
    <property type="nucleotide sequence ID" value="NZ_BAAATY010000003.1"/>
</dbReference>
<keyword evidence="8" id="KW-1185">Reference proteome</keyword>